<accession>A0A9P6MC53</accession>
<organism evidence="1 2">
    <name type="scientific">Entomortierella chlamydospora</name>
    <dbReference type="NCBI Taxonomy" id="101097"/>
    <lineage>
        <taxon>Eukaryota</taxon>
        <taxon>Fungi</taxon>
        <taxon>Fungi incertae sedis</taxon>
        <taxon>Mucoromycota</taxon>
        <taxon>Mortierellomycotina</taxon>
        <taxon>Mortierellomycetes</taxon>
        <taxon>Mortierellales</taxon>
        <taxon>Mortierellaceae</taxon>
        <taxon>Entomortierella</taxon>
    </lineage>
</organism>
<gene>
    <name evidence="1" type="ORF">BGZ80_008853</name>
</gene>
<feature type="non-terminal residue" evidence="1">
    <location>
        <position position="75"/>
    </location>
</feature>
<sequence>EPSADLTWAIIRGALKVIGIQTRYFEIAILGVDARKNFGKNLTDGVAFAGKQQIYLAEASPLYDTTAEKNRTIHR</sequence>
<dbReference type="EMBL" id="JAAAID010004954">
    <property type="protein sequence ID" value="KAF9991845.1"/>
    <property type="molecule type" value="Genomic_DNA"/>
</dbReference>
<comment type="caution">
    <text evidence="1">The sequence shown here is derived from an EMBL/GenBank/DDBJ whole genome shotgun (WGS) entry which is preliminary data.</text>
</comment>
<feature type="non-terminal residue" evidence="1">
    <location>
        <position position="1"/>
    </location>
</feature>
<evidence type="ECO:0000313" key="1">
    <source>
        <dbReference type="EMBL" id="KAF9991845.1"/>
    </source>
</evidence>
<proteinExistence type="predicted"/>
<evidence type="ECO:0000313" key="2">
    <source>
        <dbReference type="Proteomes" id="UP000703661"/>
    </source>
</evidence>
<protein>
    <submittedName>
        <fullName evidence="1">Uncharacterized protein</fullName>
    </submittedName>
</protein>
<reference evidence="1" key="1">
    <citation type="journal article" date="2020" name="Fungal Divers.">
        <title>Resolving the Mortierellaceae phylogeny through synthesis of multi-gene phylogenetics and phylogenomics.</title>
        <authorList>
            <person name="Vandepol N."/>
            <person name="Liber J."/>
            <person name="Desiro A."/>
            <person name="Na H."/>
            <person name="Kennedy M."/>
            <person name="Barry K."/>
            <person name="Grigoriev I.V."/>
            <person name="Miller A.N."/>
            <person name="O'Donnell K."/>
            <person name="Stajich J.E."/>
            <person name="Bonito G."/>
        </authorList>
    </citation>
    <scope>NUCLEOTIDE SEQUENCE</scope>
    <source>
        <strain evidence="1">NRRL 2769</strain>
    </source>
</reference>
<dbReference type="AlphaFoldDB" id="A0A9P6MC53"/>
<dbReference type="Proteomes" id="UP000703661">
    <property type="component" value="Unassembled WGS sequence"/>
</dbReference>
<name>A0A9P6MC53_9FUNG</name>
<keyword evidence="2" id="KW-1185">Reference proteome</keyword>